<proteinExistence type="predicted"/>
<reference evidence="2 3" key="1">
    <citation type="submission" date="2017-11" db="EMBL/GenBank/DDBJ databases">
        <authorList>
            <person name="Founou R.C."/>
            <person name="Founou L."/>
            <person name="Allam M."/>
            <person name="Ismail A."/>
            <person name="Essack S.Y."/>
        </authorList>
    </citation>
    <scope>NUCLEOTIDE SEQUENCE [LARGE SCALE GENOMIC DNA]</scope>
    <source>
        <strain evidence="2 3">G811N2B1</strain>
    </source>
</reference>
<evidence type="ECO:0000313" key="4">
    <source>
        <dbReference type="Proteomes" id="UP001269271"/>
    </source>
</evidence>
<name>A0A2A1KA60_STAHA</name>
<organism evidence="2 3">
    <name type="scientific">Staphylococcus haemolyticus</name>
    <dbReference type="NCBI Taxonomy" id="1283"/>
    <lineage>
        <taxon>Bacteria</taxon>
        <taxon>Bacillati</taxon>
        <taxon>Bacillota</taxon>
        <taxon>Bacilli</taxon>
        <taxon>Bacillales</taxon>
        <taxon>Staphylococcaceae</taxon>
        <taxon>Staphylococcus</taxon>
    </lineage>
</organism>
<dbReference type="Proteomes" id="UP001269271">
    <property type="component" value="Unassembled WGS sequence"/>
</dbReference>
<protein>
    <submittedName>
        <fullName evidence="2">Uncharacterized protein</fullName>
    </submittedName>
</protein>
<gene>
    <name evidence="2" type="ORF">CV019_11475</name>
    <name evidence="1" type="ORF">RO950_08385</name>
</gene>
<dbReference type="KEGG" id="shh:ShL2_02339"/>
<dbReference type="OMA" id="DKETCHQ"/>
<dbReference type="EMBL" id="PGWX01000388">
    <property type="protein sequence ID" value="PPJ72097.1"/>
    <property type="molecule type" value="Genomic_DNA"/>
</dbReference>
<dbReference type="AlphaFoldDB" id="A0A2A1KA60"/>
<comment type="caution">
    <text evidence="2">The sequence shown here is derived from an EMBL/GenBank/DDBJ whole genome shotgun (WGS) entry which is preliminary data.</text>
</comment>
<evidence type="ECO:0000313" key="1">
    <source>
        <dbReference type="EMBL" id="MDT4287039.1"/>
    </source>
</evidence>
<accession>A0A2A1KA60</accession>
<evidence type="ECO:0000313" key="3">
    <source>
        <dbReference type="Proteomes" id="UP000238153"/>
    </source>
</evidence>
<keyword evidence="4" id="KW-1185">Reference proteome</keyword>
<dbReference type="GeneID" id="93781788"/>
<evidence type="ECO:0000313" key="2">
    <source>
        <dbReference type="EMBL" id="PPJ72097.1"/>
    </source>
</evidence>
<dbReference type="STRING" id="1283.ShL2_02339"/>
<sequence>MKRTFLLTYITTSGKHYNEFKTFKNGPDKDACIQRLIDEFDELAYLFLKDGQQSHYINVDHIESLSIQEVTEGQDVVYDFND</sequence>
<dbReference type="RefSeq" id="WP_011276803.1">
    <property type="nucleotide sequence ID" value="NZ_BKAY01000018.1"/>
</dbReference>
<dbReference type="EMBL" id="JAVSOO010000020">
    <property type="protein sequence ID" value="MDT4287039.1"/>
    <property type="molecule type" value="Genomic_DNA"/>
</dbReference>
<dbReference type="Proteomes" id="UP000238153">
    <property type="component" value="Unassembled WGS sequence"/>
</dbReference>
<reference evidence="1 4" key="2">
    <citation type="submission" date="2023-08" db="EMBL/GenBank/DDBJ databases">
        <title>Genomic surveillance of Staphylococcus haemolyticus neonatal outbreak in southern France.</title>
        <authorList>
            <person name="Magnan C."/>
            <person name="Morsli M."/>
            <person name="Thiery B."/>
            <person name="Salipante F."/>
            <person name="Attar J."/>
            <person name="Massimo D.M."/>
            <person name="Ory J."/>
            <person name="Pantel A."/>
            <person name="Lavigne J.-P."/>
        </authorList>
    </citation>
    <scope>NUCLEOTIDE SEQUENCE [LARGE SCALE GENOMIC DNA]</scope>
    <source>
        <strain evidence="1 4">NSH026</strain>
    </source>
</reference>